<dbReference type="RefSeq" id="WP_387972031.1">
    <property type="nucleotide sequence ID" value="NZ_JBHRWO010000006.1"/>
</dbReference>
<keyword evidence="3 5" id="KW-0659">Purine metabolism</keyword>
<dbReference type="InterPro" id="IPR002042">
    <property type="entry name" value="Uricase"/>
</dbReference>
<protein>
    <recommendedName>
        <fullName evidence="5 6">Uricase</fullName>
        <ecNumber evidence="5 6">1.7.3.3</ecNumber>
    </recommendedName>
    <alternativeName>
        <fullName evidence="5">Urate oxidase</fullName>
    </alternativeName>
</protein>
<gene>
    <name evidence="7" type="primary">pucL</name>
    <name evidence="7" type="ORF">ACFO8M_06210</name>
</gene>
<accession>A0ABV7PYY3</accession>
<dbReference type="EC" id="1.7.3.3" evidence="5 6"/>
<evidence type="ECO:0000256" key="6">
    <source>
        <dbReference type="RuleBase" id="RU004455"/>
    </source>
</evidence>
<dbReference type="PANTHER" id="PTHR42874:SF1">
    <property type="entry name" value="URICASE"/>
    <property type="match status" value="1"/>
</dbReference>
<dbReference type="NCBIfam" id="TIGR03383">
    <property type="entry name" value="urate_oxi"/>
    <property type="match status" value="1"/>
</dbReference>
<dbReference type="PRINTS" id="PR00093">
    <property type="entry name" value="URICASE"/>
</dbReference>
<reference evidence="8" key="1">
    <citation type="journal article" date="2019" name="Int. J. Syst. Evol. Microbiol.">
        <title>The Global Catalogue of Microorganisms (GCM) 10K type strain sequencing project: providing services to taxonomists for standard genome sequencing and annotation.</title>
        <authorList>
            <consortium name="The Broad Institute Genomics Platform"/>
            <consortium name="The Broad Institute Genome Sequencing Center for Infectious Disease"/>
            <person name="Wu L."/>
            <person name="Ma J."/>
        </authorList>
    </citation>
    <scope>NUCLEOTIDE SEQUENCE [LARGE SCALE GENOMIC DNA]</scope>
    <source>
        <strain evidence="8">CGMCC 4.7396</strain>
    </source>
</reference>
<name>A0ABV7PYY3_9ACTN</name>
<dbReference type="Pfam" id="PF01014">
    <property type="entry name" value="Uricase"/>
    <property type="match status" value="2"/>
</dbReference>
<dbReference type="Proteomes" id="UP001595712">
    <property type="component" value="Unassembled WGS sequence"/>
</dbReference>
<evidence type="ECO:0000256" key="3">
    <source>
        <dbReference type="ARBA" id="ARBA00022631"/>
    </source>
</evidence>
<comment type="caution">
    <text evidence="7">The sequence shown here is derived from an EMBL/GenBank/DDBJ whole genome shotgun (WGS) entry which is preliminary data.</text>
</comment>
<dbReference type="SUPFAM" id="SSF55620">
    <property type="entry name" value="Tetrahydrobiopterin biosynthesis enzymes-like"/>
    <property type="match status" value="2"/>
</dbReference>
<dbReference type="EMBL" id="JBHRWO010000006">
    <property type="protein sequence ID" value="MFC3492077.1"/>
    <property type="molecule type" value="Genomic_DNA"/>
</dbReference>
<evidence type="ECO:0000313" key="8">
    <source>
        <dbReference type="Proteomes" id="UP001595712"/>
    </source>
</evidence>
<evidence type="ECO:0000256" key="2">
    <source>
        <dbReference type="ARBA" id="ARBA00009760"/>
    </source>
</evidence>
<comment type="catalytic activity">
    <reaction evidence="5 6">
        <text>urate + O2 + H2O = 5-hydroxyisourate + H2O2</text>
        <dbReference type="Rhea" id="RHEA:21368"/>
        <dbReference type="ChEBI" id="CHEBI:15377"/>
        <dbReference type="ChEBI" id="CHEBI:15379"/>
        <dbReference type="ChEBI" id="CHEBI:16240"/>
        <dbReference type="ChEBI" id="CHEBI:17775"/>
        <dbReference type="ChEBI" id="CHEBI:18072"/>
        <dbReference type="EC" id="1.7.3.3"/>
    </reaction>
</comment>
<dbReference type="Gene3D" id="3.10.270.10">
    <property type="entry name" value="Urate Oxidase"/>
    <property type="match status" value="1"/>
</dbReference>
<dbReference type="PIRSF" id="PIRSF000241">
    <property type="entry name" value="Urate_oxidase"/>
    <property type="match status" value="1"/>
</dbReference>
<keyword evidence="4 5" id="KW-0560">Oxidoreductase</keyword>
<evidence type="ECO:0000256" key="4">
    <source>
        <dbReference type="ARBA" id="ARBA00023002"/>
    </source>
</evidence>
<dbReference type="PANTHER" id="PTHR42874">
    <property type="entry name" value="URICASE"/>
    <property type="match status" value="1"/>
</dbReference>
<proteinExistence type="inferred from homology"/>
<comment type="pathway">
    <text evidence="1 5">Purine metabolism; urate degradation; (S)-allantoin from urate: step 1/3.</text>
</comment>
<evidence type="ECO:0000256" key="1">
    <source>
        <dbReference type="ARBA" id="ARBA00004831"/>
    </source>
</evidence>
<comment type="similarity">
    <text evidence="2 5 6">Belongs to the uricase family.</text>
</comment>
<organism evidence="7 8">
    <name type="scientific">Glycomyces rhizosphaerae</name>
    <dbReference type="NCBI Taxonomy" id="2054422"/>
    <lineage>
        <taxon>Bacteria</taxon>
        <taxon>Bacillati</taxon>
        <taxon>Actinomycetota</taxon>
        <taxon>Actinomycetes</taxon>
        <taxon>Glycomycetales</taxon>
        <taxon>Glycomycetaceae</taxon>
        <taxon>Glycomyces</taxon>
    </lineage>
</organism>
<keyword evidence="8" id="KW-1185">Reference proteome</keyword>
<comment type="function">
    <text evidence="5 6">Catalyzes the oxidation of uric acid to 5-hydroxyisourate, which is further processed to form (S)-allantoin.</text>
</comment>
<sequence length="288" mass="31456">MPTPEFTLGPNNYGKSGVRLVRVGRESSRHDLRDLTVHTALSGDLDATHYTGDNAGVLPTDTQKNTVYAFAREGVGAIEVFAERLARHFVDATPSITSARVQIEEHAWTRVGDHSFTRGEGGELRTTEVVYGGGAVRTAAGVRDLLLLNTTDSEFSGFLVDEYTTLPETDDRVLATAVTATWDYAAEAPDGAVYDSAFYDHAFTRARGALLAAFADTYSLSLQQTLYAVGERILKTIPEVREVRLSLPNRHHYLFDLGRFGLDNPGVVFQAGDLPYGLIEGTVRREAA</sequence>
<dbReference type="GO" id="GO:0004846">
    <property type="term" value="F:urate oxidase activity"/>
    <property type="evidence" value="ECO:0007669"/>
    <property type="project" value="UniProtKB-EC"/>
</dbReference>
<evidence type="ECO:0000313" key="7">
    <source>
        <dbReference type="EMBL" id="MFC3492077.1"/>
    </source>
</evidence>
<evidence type="ECO:0000256" key="5">
    <source>
        <dbReference type="PIRNR" id="PIRNR000241"/>
    </source>
</evidence>